<evidence type="ECO:0000256" key="7">
    <source>
        <dbReference type="ARBA" id="ARBA00023186"/>
    </source>
</evidence>
<comment type="function">
    <text evidence="11">Multifunctional protein that is involved in the regulation of many processes.</text>
</comment>
<comment type="similarity">
    <text evidence="9 11">Belongs to the ANP32 family.</text>
</comment>
<dbReference type="InterPro" id="IPR003603">
    <property type="entry name" value="U2A'_phosphoprotein32A_C"/>
</dbReference>
<dbReference type="GO" id="GO:0005737">
    <property type="term" value="C:cytoplasm"/>
    <property type="evidence" value="ECO:0007669"/>
    <property type="project" value="UniProtKB-SubCell"/>
</dbReference>
<name>A0A3Q2DNI0_CYPVA</name>
<comment type="function">
    <text evidence="10">Histone chaperone that specifically mediates the genome-wide removal of histone H2A.Z/H2AZ1 from the nucleosome: removes H2A.Z/H2AZ1 from its normal sites of deposition, especially from enhancer and insulator regions. Not involved in deposition of H2A.Z/H2AZ1 in the nucleosome. May stabilize the evicted H2A.Z/H2AZ1-H2B dimer, thus shifting the equilibrium towards dissociation and the off-chromatin state. Inhibits activity of protein phosphatase 2A (PP2A). Does not inhibit protein phosphatase 1. May play a role in cerebellar development and synaptogenesis.</text>
</comment>
<feature type="domain" description="U2A'/phosphoprotein 32 family A C-terminal" evidence="13">
    <location>
        <begin position="128"/>
        <end position="146"/>
    </location>
</feature>
<dbReference type="GeneTree" id="ENSGT00950000182907"/>
<dbReference type="Gene3D" id="3.80.10.10">
    <property type="entry name" value="Ribonuclease Inhibitor"/>
    <property type="match status" value="1"/>
</dbReference>
<dbReference type="PANTHER" id="PTHR11375">
    <property type="entry name" value="ACIDIC LEUCINE-RICH NUCLEAR PHOSPHOPROTEIN 32"/>
    <property type="match status" value="1"/>
</dbReference>
<dbReference type="SUPFAM" id="SSF52058">
    <property type="entry name" value="L domain-like"/>
    <property type="match status" value="1"/>
</dbReference>
<keyword evidence="8 11" id="KW-0539">Nucleus</keyword>
<dbReference type="GO" id="GO:0042981">
    <property type="term" value="P:regulation of apoptotic process"/>
    <property type="evidence" value="ECO:0007669"/>
    <property type="project" value="TreeGrafter"/>
</dbReference>
<dbReference type="Pfam" id="PF14580">
    <property type="entry name" value="LRR_9"/>
    <property type="match status" value="1"/>
</dbReference>
<feature type="region of interest" description="Disordered" evidence="12">
    <location>
        <begin position="150"/>
        <end position="198"/>
    </location>
</feature>
<keyword evidence="4 11" id="KW-0433">Leucine-rich repeat</keyword>
<evidence type="ECO:0000313" key="15">
    <source>
        <dbReference type="Proteomes" id="UP000265020"/>
    </source>
</evidence>
<organism evidence="14 15">
    <name type="scientific">Cyprinodon variegatus</name>
    <name type="common">Sheepshead minnow</name>
    <dbReference type="NCBI Taxonomy" id="28743"/>
    <lineage>
        <taxon>Eukaryota</taxon>
        <taxon>Metazoa</taxon>
        <taxon>Chordata</taxon>
        <taxon>Craniata</taxon>
        <taxon>Vertebrata</taxon>
        <taxon>Euteleostomi</taxon>
        <taxon>Actinopterygii</taxon>
        <taxon>Neopterygii</taxon>
        <taxon>Teleostei</taxon>
        <taxon>Neoteleostei</taxon>
        <taxon>Acanthomorphata</taxon>
        <taxon>Ovalentaria</taxon>
        <taxon>Atherinomorphae</taxon>
        <taxon>Cyprinodontiformes</taxon>
        <taxon>Cyprinodontidae</taxon>
        <taxon>Cyprinodon</taxon>
    </lineage>
</organism>
<protein>
    <recommendedName>
        <fullName evidence="11">Acidic leucine-rich nuclear phosphoprotein 32 family member</fullName>
    </recommendedName>
</protein>
<dbReference type="InterPro" id="IPR001611">
    <property type="entry name" value="Leu-rich_rpt"/>
</dbReference>
<evidence type="ECO:0000256" key="9">
    <source>
        <dbReference type="ARBA" id="ARBA00025777"/>
    </source>
</evidence>
<evidence type="ECO:0000256" key="2">
    <source>
        <dbReference type="ARBA" id="ARBA00004496"/>
    </source>
</evidence>
<dbReference type="SMART" id="SM00446">
    <property type="entry name" value="LRRcap"/>
    <property type="match status" value="1"/>
</dbReference>
<dbReference type="PANTHER" id="PTHR11375:SF5">
    <property type="entry name" value="ACIDIC LEUCINE-RICH NUCLEAR PHOSPHOPROTEIN 32 FAMILY MEMBER E"/>
    <property type="match status" value="1"/>
</dbReference>
<evidence type="ECO:0000256" key="10">
    <source>
        <dbReference type="ARBA" id="ARBA00045721"/>
    </source>
</evidence>
<evidence type="ECO:0000259" key="13">
    <source>
        <dbReference type="SMART" id="SM00446"/>
    </source>
</evidence>
<evidence type="ECO:0000256" key="4">
    <source>
        <dbReference type="ARBA" id="ARBA00022614"/>
    </source>
</evidence>
<evidence type="ECO:0000256" key="6">
    <source>
        <dbReference type="ARBA" id="ARBA00022853"/>
    </source>
</evidence>
<dbReference type="Ensembl" id="ENSCVAT00000012684.1">
    <property type="protein sequence ID" value="ENSCVAP00000021088.1"/>
    <property type="gene ID" value="ENSCVAG00000002907.1"/>
</dbReference>
<dbReference type="STRING" id="28743.ENSCVAP00000021088"/>
<reference evidence="14" key="2">
    <citation type="submission" date="2025-09" db="UniProtKB">
        <authorList>
            <consortium name="Ensembl"/>
        </authorList>
    </citation>
    <scope>IDENTIFICATION</scope>
</reference>
<evidence type="ECO:0000313" key="14">
    <source>
        <dbReference type="Ensembl" id="ENSCVAP00000021088.1"/>
    </source>
</evidence>
<evidence type="ECO:0000256" key="3">
    <source>
        <dbReference type="ARBA" id="ARBA00022490"/>
    </source>
</evidence>
<keyword evidence="5" id="KW-0677">Repeat</keyword>
<dbReference type="Proteomes" id="UP000265020">
    <property type="component" value="Unassembled WGS sequence"/>
</dbReference>
<comment type="subcellular location">
    <subcellularLocation>
        <location evidence="2">Cytoplasm</location>
    </subcellularLocation>
    <subcellularLocation>
        <location evidence="1 11">Nucleus</location>
    </subcellularLocation>
</comment>
<sequence length="275" mass="30900">MEMKKRVTLELRNRNPSEVVELVVDNCRSADGEVEGLTDEFSALEILSMVNIGLSSLAKLPSLPKLRKLEVSDNSISSGLDTLAQKCPNLTYLNLSGNQIKELSSIEGLQNLKNLKSLDLYSCDITAADDYRENVFELLPQLVYLDGFDQEDNEVPDSENDEDDEAGPPGDDDDDDEDEEDDEDEDGSEGDEVGLSYLMKEGIQRKTELLLRARRGRETQTTKAMTTTMNRGNNWPRPYLLTPPPYLAIASEMQTIRKSWDQVYSRADEVFTMAT</sequence>
<evidence type="ECO:0000256" key="8">
    <source>
        <dbReference type="ARBA" id="ARBA00023242"/>
    </source>
</evidence>
<evidence type="ECO:0000256" key="5">
    <source>
        <dbReference type="ARBA" id="ARBA00022737"/>
    </source>
</evidence>
<dbReference type="FunFam" id="3.80.10.10:FF:000003">
    <property type="entry name" value="Acidic leucine-rich nuclear phosphoprotein 32 family member A"/>
    <property type="match status" value="1"/>
</dbReference>
<dbReference type="GO" id="GO:0006325">
    <property type="term" value="P:chromatin organization"/>
    <property type="evidence" value="ECO:0007669"/>
    <property type="project" value="UniProtKB-KW"/>
</dbReference>
<keyword evidence="15" id="KW-1185">Reference proteome</keyword>
<evidence type="ECO:0000256" key="11">
    <source>
        <dbReference type="RuleBase" id="RU369103"/>
    </source>
</evidence>
<keyword evidence="3" id="KW-0963">Cytoplasm</keyword>
<feature type="compositionally biased region" description="Acidic residues" evidence="12">
    <location>
        <begin position="150"/>
        <end position="192"/>
    </location>
</feature>
<dbReference type="InterPro" id="IPR045081">
    <property type="entry name" value="AN32"/>
</dbReference>
<dbReference type="GO" id="GO:0005634">
    <property type="term" value="C:nucleus"/>
    <property type="evidence" value="ECO:0007669"/>
    <property type="project" value="UniProtKB-SubCell"/>
</dbReference>
<dbReference type="PROSITE" id="PS51450">
    <property type="entry name" value="LRR"/>
    <property type="match status" value="1"/>
</dbReference>
<evidence type="ECO:0000256" key="1">
    <source>
        <dbReference type="ARBA" id="ARBA00004123"/>
    </source>
</evidence>
<keyword evidence="6" id="KW-0156">Chromatin regulator</keyword>
<reference evidence="14" key="1">
    <citation type="submission" date="2025-08" db="UniProtKB">
        <authorList>
            <consortium name="Ensembl"/>
        </authorList>
    </citation>
    <scope>IDENTIFICATION</scope>
</reference>
<dbReference type="AlphaFoldDB" id="A0A3Q2DNI0"/>
<dbReference type="InterPro" id="IPR032675">
    <property type="entry name" value="LRR_dom_sf"/>
</dbReference>
<proteinExistence type="inferred from homology"/>
<dbReference type="GO" id="GO:0042393">
    <property type="term" value="F:histone binding"/>
    <property type="evidence" value="ECO:0007669"/>
    <property type="project" value="TreeGrafter"/>
</dbReference>
<dbReference type="GO" id="GO:0019212">
    <property type="term" value="F:phosphatase inhibitor activity"/>
    <property type="evidence" value="ECO:0007669"/>
    <property type="project" value="TreeGrafter"/>
</dbReference>
<accession>A0A3Q2DNI0</accession>
<keyword evidence="7" id="KW-0143">Chaperone</keyword>
<evidence type="ECO:0000256" key="12">
    <source>
        <dbReference type="SAM" id="MobiDB-lite"/>
    </source>
</evidence>